<dbReference type="Pfam" id="PF03756">
    <property type="entry name" value="AfsA"/>
    <property type="match status" value="2"/>
</dbReference>
<feature type="domain" description="A-factor biosynthesis hotdog" evidence="1">
    <location>
        <begin position="179"/>
        <end position="289"/>
    </location>
</feature>
<dbReference type="InterPro" id="IPR047757">
    <property type="entry name" value="AfsA-like"/>
</dbReference>
<reference evidence="2 3" key="1">
    <citation type="journal article" date="2015" name="ISME J.">
        <title>Draft Genome Sequence of Streptomyces incarnatus NRRL8089, which Produces the Nucleoside Antibiotic Sinefungin.</title>
        <authorList>
            <person name="Oshima K."/>
            <person name="Hattori M."/>
            <person name="Shimizu H."/>
            <person name="Fukuda K."/>
            <person name="Nemoto M."/>
            <person name="Inagaki K."/>
            <person name="Tamura T."/>
        </authorList>
    </citation>
    <scope>NUCLEOTIDE SEQUENCE [LARGE SCALE GENOMIC DNA]</scope>
    <source>
        <strain evidence="2 3">NRRL 8089</strain>
    </source>
</reference>
<protein>
    <recommendedName>
        <fullName evidence="1">A-factor biosynthesis hotdog domain-containing protein</fullName>
    </recommendedName>
</protein>
<feature type="domain" description="A-factor biosynthesis hotdog" evidence="1">
    <location>
        <begin position="2"/>
        <end position="129"/>
    </location>
</feature>
<evidence type="ECO:0000259" key="1">
    <source>
        <dbReference type="Pfam" id="PF03756"/>
    </source>
</evidence>
<gene>
    <name evidence="2" type="ORF">ABB07_25600</name>
</gene>
<name>A0ABN4GHK9_9ACTN</name>
<evidence type="ECO:0000313" key="2">
    <source>
        <dbReference type="EMBL" id="AKJ13283.1"/>
    </source>
</evidence>
<evidence type="ECO:0000313" key="3">
    <source>
        <dbReference type="Proteomes" id="UP000035366"/>
    </source>
</evidence>
<dbReference type="NCBIfam" id="NF041195">
    <property type="entry name" value="ScbA_BarX_GamBu"/>
    <property type="match status" value="1"/>
</dbReference>
<dbReference type="EMBL" id="CP011497">
    <property type="protein sequence ID" value="AKJ13283.1"/>
    <property type="molecule type" value="Genomic_DNA"/>
</dbReference>
<accession>A0ABN4GHK9</accession>
<sequence>MHKAVAGEVLLADAVQVAEERFTVAVRRPRDRFLGHRGDRPVGDPLLLAEAVRQAAIYLSHRFHEVPRDHAFVLCDLEFALEAPLPPGGAQSAPVMLEIECTRAGRATRMAVEVYAGGVRIGRAGMRWTAMERRRYAALRRRTGGTTVHSNATLDEAVAAAAGHVPVRAGAGCADRDSVLKDAQGGAAGGRWQLRLDLGHPVLFDHACDHIPGMALLEAFRQAARAASADPASGPESWEAVSASITFDAFGELDTPVWITLAEGRPGDGALRLTAVQGERTLATAELTGARLPVGGA</sequence>
<dbReference type="Proteomes" id="UP000035366">
    <property type="component" value="Chromosome"/>
</dbReference>
<dbReference type="InterPro" id="IPR005509">
    <property type="entry name" value="AfsA_hotdog_dom"/>
</dbReference>
<proteinExistence type="predicted"/>
<keyword evidence="3" id="KW-1185">Reference proteome</keyword>
<organism evidence="2 3">
    <name type="scientific">Streptomyces incarnatus</name>
    <dbReference type="NCBI Taxonomy" id="665007"/>
    <lineage>
        <taxon>Bacteria</taxon>
        <taxon>Bacillati</taxon>
        <taxon>Actinomycetota</taxon>
        <taxon>Actinomycetes</taxon>
        <taxon>Kitasatosporales</taxon>
        <taxon>Streptomycetaceae</taxon>
        <taxon>Streptomyces</taxon>
    </lineage>
</organism>